<dbReference type="Gene3D" id="6.10.140.920">
    <property type="match status" value="1"/>
</dbReference>
<dbReference type="Proteomes" id="UP000184432">
    <property type="component" value="Unassembled WGS sequence"/>
</dbReference>
<sequence>MLDLIKTFFETSKERIKNPLIGTFIISWIAINWRPIAVFLFSEHTIENRIEHIISSYSSYWSLVLYPSFLAIAYVIILPYFMLLIDELTKFSTLARKRNALNNVLSEYDGKLQIAKLESELENIKAGRRDVSDLNDEIERLRNQLDERENSIDDLSRKLENRENSHAEFRSHVFDIANKGYSEKELKEFAFEKEYEWFKKDSLFRDFLDNGTSIVRSNSFPPDVDDGTIQAYIDYDLVNRIAKGNNIAYVFSSKGRQLWDRVIEDNADLD</sequence>
<feature type="transmembrane region" description="Helical" evidence="2">
    <location>
        <begin position="20"/>
        <end position="42"/>
    </location>
</feature>
<evidence type="ECO:0000256" key="1">
    <source>
        <dbReference type="SAM" id="Coils"/>
    </source>
</evidence>
<evidence type="ECO:0000256" key="2">
    <source>
        <dbReference type="SAM" id="Phobius"/>
    </source>
</evidence>
<dbReference type="EMBL" id="FQYP01000009">
    <property type="protein sequence ID" value="SHJ44806.1"/>
    <property type="molecule type" value="Genomic_DNA"/>
</dbReference>
<keyword evidence="2" id="KW-0812">Transmembrane</keyword>
<evidence type="ECO:0000313" key="4">
    <source>
        <dbReference type="Proteomes" id="UP000184432"/>
    </source>
</evidence>
<reference evidence="4" key="1">
    <citation type="submission" date="2016-11" db="EMBL/GenBank/DDBJ databases">
        <authorList>
            <person name="Varghese N."/>
            <person name="Submissions S."/>
        </authorList>
    </citation>
    <scope>NUCLEOTIDE SEQUENCE [LARGE SCALE GENOMIC DNA]</scope>
    <source>
        <strain evidence="4">DSM 22623</strain>
    </source>
</reference>
<name>A0A1M6JDL3_9FLAO</name>
<keyword evidence="1" id="KW-0175">Coiled coil</keyword>
<dbReference type="RefSeq" id="WP_073319622.1">
    <property type="nucleotide sequence ID" value="NZ_FQYP01000009.1"/>
</dbReference>
<keyword evidence="4" id="KW-1185">Reference proteome</keyword>
<accession>A0A1M6JDL3</accession>
<proteinExistence type="predicted"/>
<dbReference type="STRING" id="570521.SAMN04488508_1098"/>
<keyword evidence="2" id="KW-0472">Membrane</keyword>
<dbReference type="OrthoDB" id="1443905at2"/>
<protein>
    <submittedName>
        <fullName evidence="3">Uncharacterized protein</fullName>
    </submittedName>
</protein>
<feature type="transmembrane region" description="Helical" evidence="2">
    <location>
        <begin position="63"/>
        <end position="85"/>
    </location>
</feature>
<dbReference type="AlphaFoldDB" id="A0A1M6JDL3"/>
<evidence type="ECO:0000313" key="3">
    <source>
        <dbReference type="EMBL" id="SHJ44806.1"/>
    </source>
</evidence>
<gene>
    <name evidence="3" type="ORF">SAMN04488508_1098</name>
</gene>
<keyword evidence="2" id="KW-1133">Transmembrane helix</keyword>
<feature type="coiled-coil region" evidence="1">
    <location>
        <begin position="114"/>
        <end position="165"/>
    </location>
</feature>
<organism evidence="3 4">
    <name type="scientific">Aquimarina spongiae</name>
    <dbReference type="NCBI Taxonomy" id="570521"/>
    <lineage>
        <taxon>Bacteria</taxon>
        <taxon>Pseudomonadati</taxon>
        <taxon>Bacteroidota</taxon>
        <taxon>Flavobacteriia</taxon>
        <taxon>Flavobacteriales</taxon>
        <taxon>Flavobacteriaceae</taxon>
        <taxon>Aquimarina</taxon>
    </lineage>
</organism>